<dbReference type="RefSeq" id="WP_343071443.1">
    <property type="nucleotide sequence ID" value="NZ_JACHIV010000001.1"/>
</dbReference>
<dbReference type="Gene3D" id="1.10.10.60">
    <property type="entry name" value="Homeodomain-like"/>
    <property type="match status" value="1"/>
</dbReference>
<evidence type="ECO:0000256" key="2">
    <source>
        <dbReference type="ARBA" id="ARBA00023125"/>
    </source>
</evidence>
<evidence type="ECO:0000256" key="4">
    <source>
        <dbReference type="PROSITE-ProRule" id="PRU00335"/>
    </source>
</evidence>
<dbReference type="SUPFAM" id="SSF48498">
    <property type="entry name" value="Tetracyclin repressor-like, C-terminal domain"/>
    <property type="match status" value="1"/>
</dbReference>
<dbReference type="InterPro" id="IPR050109">
    <property type="entry name" value="HTH-type_TetR-like_transc_reg"/>
</dbReference>
<reference evidence="6 7" key="1">
    <citation type="submission" date="2020-08" db="EMBL/GenBank/DDBJ databases">
        <title>Sequencing the genomes of 1000 actinobacteria strains.</title>
        <authorList>
            <person name="Klenk H.-P."/>
        </authorList>
    </citation>
    <scope>NUCLEOTIDE SEQUENCE [LARGE SCALE GENOMIC DNA]</scope>
    <source>
        <strain evidence="6 7">DSM 45582</strain>
    </source>
</reference>
<evidence type="ECO:0000313" key="7">
    <source>
        <dbReference type="Proteomes" id="UP000580474"/>
    </source>
</evidence>
<dbReference type="Gene3D" id="1.10.357.10">
    <property type="entry name" value="Tetracycline Repressor, domain 2"/>
    <property type="match status" value="1"/>
</dbReference>
<proteinExistence type="predicted"/>
<evidence type="ECO:0000256" key="1">
    <source>
        <dbReference type="ARBA" id="ARBA00023015"/>
    </source>
</evidence>
<dbReference type="InterPro" id="IPR036271">
    <property type="entry name" value="Tet_transcr_reg_TetR-rel_C_sf"/>
</dbReference>
<dbReference type="Pfam" id="PF00440">
    <property type="entry name" value="TetR_N"/>
    <property type="match status" value="1"/>
</dbReference>
<sequence length="208" mass="22434">MSTTDKSGASMRDRLVETAVRLLVEEGPAVLQARRLAREVDASTMAVYHHFGGMPQLLAAVVDEGFRRLDGRLAAVPITDDPITDLGGLALAYRAAARDNPHLYDLMFGLPASGGSAGESEVAERAYGHLVAAADRAVGAGRIREQEPARAAAQLWSMLHGYVTLELSGHFDRFDDLEQVFIPMAVNLIVGLGDASDRAARSWSRIQH</sequence>
<dbReference type="InterPro" id="IPR001647">
    <property type="entry name" value="HTH_TetR"/>
</dbReference>
<evidence type="ECO:0000259" key="5">
    <source>
        <dbReference type="PROSITE" id="PS50977"/>
    </source>
</evidence>
<comment type="caution">
    <text evidence="6">The sequence shown here is derived from an EMBL/GenBank/DDBJ whole genome shotgun (WGS) entry which is preliminary data.</text>
</comment>
<dbReference type="Proteomes" id="UP000580474">
    <property type="component" value="Unassembled WGS sequence"/>
</dbReference>
<keyword evidence="3" id="KW-0804">Transcription</keyword>
<evidence type="ECO:0000313" key="6">
    <source>
        <dbReference type="EMBL" id="MBB5070228.1"/>
    </source>
</evidence>
<evidence type="ECO:0000256" key="3">
    <source>
        <dbReference type="ARBA" id="ARBA00023163"/>
    </source>
</evidence>
<feature type="DNA-binding region" description="H-T-H motif" evidence="4">
    <location>
        <begin position="32"/>
        <end position="51"/>
    </location>
</feature>
<keyword evidence="1" id="KW-0805">Transcription regulation</keyword>
<dbReference type="PANTHER" id="PTHR30055:SF234">
    <property type="entry name" value="HTH-TYPE TRANSCRIPTIONAL REGULATOR BETI"/>
    <property type="match status" value="1"/>
</dbReference>
<dbReference type="GO" id="GO:0000976">
    <property type="term" value="F:transcription cis-regulatory region binding"/>
    <property type="evidence" value="ECO:0007669"/>
    <property type="project" value="TreeGrafter"/>
</dbReference>
<name>A0A840NIV4_9PSEU</name>
<organism evidence="6 7">
    <name type="scientific">Saccharopolyspora gloriosae</name>
    <dbReference type="NCBI Taxonomy" id="455344"/>
    <lineage>
        <taxon>Bacteria</taxon>
        <taxon>Bacillati</taxon>
        <taxon>Actinomycetota</taxon>
        <taxon>Actinomycetes</taxon>
        <taxon>Pseudonocardiales</taxon>
        <taxon>Pseudonocardiaceae</taxon>
        <taxon>Saccharopolyspora</taxon>
    </lineage>
</organism>
<dbReference type="EMBL" id="JACHIV010000001">
    <property type="protein sequence ID" value="MBB5070228.1"/>
    <property type="molecule type" value="Genomic_DNA"/>
</dbReference>
<dbReference type="GO" id="GO:0003700">
    <property type="term" value="F:DNA-binding transcription factor activity"/>
    <property type="evidence" value="ECO:0007669"/>
    <property type="project" value="TreeGrafter"/>
</dbReference>
<dbReference type="PANTHER" id="PTHR30055">
    <property type="entry name" value="HTH-TYPE TRANSCRIPTIONAL REGULATOR RUTR"/>
    <property type="match status" value="1"/>
</dbReference>
<keyword evidence="7" id="KW-1185">Reference proteome</keyword>
<keyword evidence="2 4" id="KW-0238">DNA-binding</keyword>
<protein>
    <submittedName>
        <fullName evidence="6">AcrR family transcriptional regulator</fullName>
    </submittedName>
</protein>
<dbReference type="AlphaFoldDB" id="A0A840NIV4"/>
<feature type="domain" description="HTH tetR-type" evidence="5">
    <location>
        <begin position="9"/>
        <end position="69"/>
    </location>
</feature>
<dbReference type="Pfam" id="PF13305">
    <property type="entry name" value="TetR_C_33"/>
    <property type="match status" value="1"/>
</dbReference>
<dbReference type="InterPro" id="IPR025996">
    <property type="entry name" value="MT1864/Rv1816-like_C"/>
</dbReference>
<dbReference type="InterPro" id="IPR009057">
    <property type="entry name" value="Homeodomain-like_sf"/>
</dbReference>
<dbReference type="PROSITE" id="PS50977">
    <property type="entry name" value="HTH_TETR_2"/>
    <property type="match status" value="1"/>
</dbReference>
<gene>
    <name evidence="6" type="ORF">BJ969_003316</name>
</gene>
<accession>A0A840NIV4</accession>
<dbReference type="SUPFAM" id="SSF46689">
    <property type="entry name" value="Homeodomain-like"/>
    <property type="match status" value="1"/>
</dbReference>